<gene>
    <name evidence="5" type="ORF">SAMN02745910_02707</name>
</gene>
<evidence type="ECO:0000256" key="1">
    <source>
        <dbReference type="ARBA" id="ARBA00022729"/>
    </source>
</evidence>
<dbReference type="NCBIfam" id="NF038117">
    <property type="entry name" value="choice_anch_I"/>
    <property type="match status" value="1"/>
</dbReference>
<dbReference type="InterPro" id="IPR055188">
    <property type="entry name" value="Choice_anch_I"/>
</dbReference>
<dbReference type="PROSITE" id="PS51272">
    <property type="entry name" value="SLH"/>
    <property type="match status" value="3"/>
</dbReference>
<dbReference type="Gene3D" id="2.130.10.10">
    <property type="entry name" value="YVTN repeat-like/Quinoprotein amine dehydrogenase"/>
    <property type="match status" value="1"/>
</dbReference>
<feature type="domain" description="SLH" evidence="4">
    <location>
        <begin position="557"/>
        <end position="620"/>
    </location>
</feature>
<dbReference type="Pfam" id="PF00395">
    <property type="entry name" value="SLH"/>
    <property type="match status" value="3"/>
</dbReference>
<keyword evidence="1 3" id="KW-0732">Signal</keyword>
<feature type="compositionally biased region" description="Basic and acidic residues" evidence="2">
    <location>
        <begin position="450"/>
        <end position="464"/>
    </location>
</feature>
<protein>
    <submittedName>
        <fullName evidence="5">S-layer homology domain-containing protein</fullName>
    </submittedName>
</protein>
<dbReference type="InterPro" id="IPR015943">
    <property type="entry name" value="WD40/YVTN_repeat-like_dom_sf"/>
</dbReference>
<evidence type="ECO:0000256" key="3">
    <source>
        <dbReference type="SAM" id="SignalP"/>
    </source>
</evidence>
<dbReference type="EMBL" id="FOXX01000006">
    <property type="protein sequence ID" value="SFQ67621.1"/>
    <property type="molecule type" value="Genomic_DNA"/>
</dbReference>
<keyword evidence="6" id="KW-1185">Reference proteome</keyword>
<name>A0A1I6AG31_9BACI</name>
<dbReference type="PANTHER" id="PTHR46928:SF1">
    <property type="entry name" value="MESENCHYME-SPECIFIC CELL SURFACE GLYCOPROTEIN"/>
    <property type="match status" value="1"/>
</dbReference>
<reference evidence="5 6" key="1">
    <citation type="submission" date="2016-10" db="EMBL/GenBank/DDBJ databases">
        <authorList>
            <person name="Varghese N."/>
            <person name="Submissions S."/>
        </authorList>
    </citation>
    <scope>NUCLEOTIDE SEQUENCE [LARGE SCALE GENOMIC DNA]</scope>
    <source>
        <strain evidence="5 6">DSM 13796</strain>
    </source>
</reference>
<evidence type="ECO:0000259" key="4">
    <source>
        <dbReference type="PROSITE" id="PS51272"/>
    </source>
</evidence>
<feature type="domain" description="SLH" evidence="4">
    <location>
        <begin position="623"/>
        <end position="678"/>
    </location>
</feature>
<feature type="region of interest" description="Disordered" evidence="2">
    <location>
        <begin position="448"/>
        <end position="468"/>
    </location>
</feature>
<feature type="chain" id="PRO_5046528516" evidence="3">
    <location>
        <begin position="22"/>
        <end position="737"/>
    </location>
</feature>
<evidence type="ECO:0000256" key="2">
    <source>
        <dbReference type="SAM" id="MobiDB-lite"/>
    </source>
</evidence>
<dbReference type="InterPro" id="IPR052956">
    <property type="entry name" value="Mesenchyme-surface_protein"/>
</dbReference>
<dbReference type="SUPFAM" id="SSF75011">
    <property type="entry name" value="3-carboxy-cis,cis-mucoante lactonizing enzyme"/>
    <property type="match status" value="1"/>
</dbReference>
<dbReference type="Pfam" id="PF22494">
    <property type="entry name" value="choice_anch_I"/>
    <property type="match status" value="1"/>
</dbReference>
<dbReference type="RefSeq" id="WP_061805392.1">
    <property type="nucleotide sequence ID" value="NZ_FOXX01000006.1"/>
</dbReference>
<sequence>MKGFKASLALFTAASAFISSASLVQGEERELTVDRKDDALQIKKIASYDSGSGEGGTEILAYDIHTKKAFVTNSAKKSIDIVDFSTLNKNEDLTLKPSASISLKQLGIENADGITSVATHPKANFIAAAVPSSPKQENGYVVLLDKEGKLLTKIEVGALPDNVVFTPDGETLLTANEGEPSSDYKQNPEGSVSIINVKEINNLKKEEIGKADIKAINVSFQDVPIRGEVRKNSKGTLMKQLEPEYITVDEESEYAYVSLQENNAIAKLNLKTQKFDEIVGLGVKDHSLKENALDGMNNGKINIEPLPVLGMYQPDALDYFQKGNKGYIVTPNEGDARDYEAYGEEKTIKELLKSGEKIELNAKHYKGFTQEEINQIVQNGLFNEKKLGDLKVSIEEGKNKDGVYESLYSFGGRSFSIWDAETLEKVYDSGSQFEDITARVYPETFNSSNDKVKLDNRSDDKGPEPEAAEVGEIGGQTYAFIGLERMGGVMVYNISNPTEAHYTTYFSSRDMSEDVKEDSAPEGITFIDQKDSPTKTPLLIVSNEVSGTVALYEIEGKAKEFKDVPKTHWAYTYIQELVEKGIVDGKEDGTFSPQEDVTRAQFAKIVKRALNVPSVSHSAPFKDVPEWVNDDVNALYEAGIIQGKTKEVFAPEQSITRQQMALVIMRAYEWKKGKLSHVKQAPFKDRETISEEAQEKIDALYTLGVMSGKNSGNFSPYESSSRAQAVKVLSKLLSSLE</sequence>
<dbReference type="Proteomes" id="UP000182762">
    <property type="component" value="Unassembled WGS sequence"/>
</dbReference>
<dbReference type="InterPro" id="IPR001119">
    <property type="entry name" value="SLH_dom"/>
</dbReference>
<evidence type="ECO:0000313" key="6">
    <source>
        <dbReference type="Proteomes" id="UP000182762"/>
    </source>
</evidence>
<feature type="domain" description="SLH" evidence="4">
    <location>
        <begin position="680"/>
        <end position="737"/>
    </location>
</feature>
<accession>A0A1I6AG31</accession>
<feature type="signal peptide" evidence="3">
    <location>
        <begin position="1"/>
        <end position="21"/>
    </location>
</feature>
<comment type="caution">
    <text evidence="5">The sequence shown here is derived from an EMBL/GenBank/DDBJ whole genome shotgun (WGS) entry which is preliminary data.</text>
</comment>
<organism evidence="5 6">
    <name type="scientific">Priestia endophytica DSM 13796</name>
    <dbReference type="NCBI Taxonomy" id="1121089"/>
    <lineage>
        <taxon>Bacteria</taxon>
        <taxon>Bacillati</taxon>
        <taxon>Bacillota</taxon>
        <taxon>Bacilli</taxon>
        <taxon>Bacillales</taxon>
        <taxon>Bacillaceae</taxon>
        <taxon>Priestia</taxon>
    </lineage>
</organism>
<dbReference type="GeneID" id="93711345"/>
<dbReference type="PANTHER" id="PTHR46928">
    <property type="entry name" value="MESENCHYME-SPECIFIC CELL SURFACE GLYCOPROTEIN"/>
    <property type="match status" value="1"/>
</dbReference>
<evidence type="ECO:0000313" key="5">
    <source>
        <dbReference type="EMBL" id="SFQ67621.1"/>
    </source>
</evidence>
<proteinExistence type="predicted"/>